<dbReference type="EMBL" id="BSXS01005681">
    <property type="protein sequence ID" value="GME84684.1"/>
    <property type="molecule type" value="Genomic_DNA"/>
</dbReference>
<proteinExistence type="predicted"/>
<protein>
    <submittedName>
        <fullName evidence="1">Unnamed protein product</fullName>
    </submittedName>
</protein>
<sequence>MIWTLNWLKVSGSTGKDLAKQFKEQEITLVGHRDTNVAKELNKILPVASTTGAVALSSVIGLAETSGLSSGFALGTSVGVLSSLAVLESLMTDWQQSGGASSQFAQVFNPNQ</sequence>
<reference evidence="1" key="1">
    <citation type="submission" date="2023-04" db="EMBL/GenBank/DDBJ databases">
        <title>Ambrosiozyma monospora NBRC 10751.</title>
        <authorList>
            <person name="Ichikawa N."/>
            <person name="Sato H."/>
            <person name="Tonouchi N."/>
        </authorList>
    </citation>
    <scope>NUCLEOTIDE SEQUENCE</scope>
    <source>
        <strain evidence="1">NBRC 10751</strain>
    </source>
</reference>
<dbReference type="Proteomes" id="UP001165064">
    <property type="component" value="Unassembled WGS sequence"/>
</dbReference>
<keyword evidence="2" id="KW-1185">Reference proteome</keyword>
<comment type="caution">
    <text evidence="1">The sequence shown here is derived from an EMBL/GenBank/DDBJ whole genome shotgun (WGS) entry which is preliminary data.</text>
</comment>
<organism evidence="1 2">
    <name type="scientific">Ambrosiozyma monospora</name>
    <name type="common">Yeast</name>
    <name type="synonym">Endomycopsis monosporus</name>
    <dbReference type="NCBI Taxonomy" id="43982"/>
    <lineage>
        <taxon>Eukaryota</taxon>
        <taxon>Fungi</taxon>
        <taxon>Dikarya</taxon>
        <taxon>Ascomycota</taxon>
        <taxon>Saccharomycotina</taxon>
        <taxon>Pichiomycetes</taxon>
        <taxon>Pichiales</taxon>
        <taxon>Pichiaceae</taxon>
        <taxon>Ambrosiozyma</taxon>
    </lineage>
</organism>
<name>A0ACB5TB96_AMBMO</name>
<evidence type="ECO:0000313" key="2">
    <source>
        <dbReference type="Proteomes" id="UP001165064"/>
    </source>
</evidence>
<gene>
    <name evidence="1" type="ORF">Amon02_000701700</name>
</gene>
<evidence type="ECO:0000313" key="1">
    <source>
        <dbReference type="EMBL" id="GME84684.1"/>
    </source>
</evidence>
<accession>A0ACB5TB96</accession>